<gene>
    <name evidence="1" type="ORF">CL176_06860</name>
</gene>
<keyword evidence="2" id="KW-1185">Reference proteome</keyword>
<dbReference type="AlphaFoldDB" id="A0A347WKY4"/>
<protein>
    <submittedName>
        <fullName evidence="1">Uncharacterized protein</fullName>
    </submittedName>
</protein>
<dbReference type="EMBL" id="CP023434">
    <property type="protein sequence ID" value="AXY25741.1"/>
    <property type="molecule type" value="Genomic_DNA"/>
</dbReference>
<dbReference type="KEGG" id="abae:CL176_06860"/>
<evidence type="ECO:0000313" key="1">
    <source>
        <dbReference type="EMBL" id="AXY25741.1"/>
    </source>
</evidence>
<dbReference type="Proteomes" id="UP000263232">
    <property type="component" value="Chromosome"/>
</dbReference>
<sequence length="128" mass="14820">MLHTTLNTSLKVDDTVTNILYMIAFYDELLNESTLPIDLVIYHDPKTYFIDSLTLTMNNDYLANSYLGDMLMYYSYADEPIALHVQFDNFNSAPEVDPEQGKEYAKFYRQPCQDPTTFPVTIKARPLI</sequence>
<name>A0A347WKY4_9LACT</name>
<proteinExistence type="predicted"/>
<accession>A0A347WKY4</accession>
<reference evidence="1 2" key="1">
    <citation type="submission" date="2017-09" db="EMBL/GenBank/DDBJ databases">
        <title>Complete genome sequence of Oxytococcus suis strain ZY16052.</title>
        <authorList>
            <person name="Li F."/>
        </authorList>
    </citation>
    <scope>NUCLEOTIDE SEQUENCE [LARGE SCALE GENOMIC DNA]</scope>
    <source>
        <strain evidence="1 2">ZY16052</strain>
    </source>
</reference>
<organism evidence="1 2">
    <name type="scientific">Suicoccus acidiformans</name>
    <dbReference type="NCBI Taxonomy" id="2036206"/>
    <lineage>
        <taxon>Bacteria</taxon>
        <taxon>Bacillati</taxon>
        <taxon>Bacillota</taxon>
        <taxon>Bacilli</taxon>
        <taxon>Lactobacillales</taxon>
        <taxon>Aerococcaceae</taxon>
        <taxon>Suicoccus</taxon>
    </lineage>
</organism>
<evidence type="ECO:0000313" key="2">
    <source>
        <dbReference type="Proteomes" id="UP000263232"/>
    </source>
</evidence>